<reference evidence="1 2" key="1">
    <citation type="journal article" date="2022" name="Genome Biol. Evol.">
        <title>The Spruce Budworm Genome: Reconstructing the Evolutionary History of Antifreeze Proteins.</title>
        <authorList>
            <person name="Beliveau C."/>
            <person name="Gagne P."/>
            <person name="Picq S."/>
            <person name="Vernygora O."/>
            <person name="Keeling C.I."/>
            <person name="Pinkney K."/>
            <person name="Doucet D."/>
            <person name="Wen F."/>
            <person name="Johnston J.S."/>
            <person name="Maaroufi H."/>
            <person name="Boyle B."/>
            <person name="Laroche J."/>
            <person name="Dewar K."/>
            <person name="Juretic N."/>
            <person name="Blackburn G."/>
            <person name="Nisole A."/>
            <person name="Brunet B."/>
            <person name="Brandao M."/>
            <person name="Lumley L."/>
            <person name="Duan J."/>
            <person name="Quan G."/>
            <person name="Lucarotti C.J."/>
            <person name="Roe A.D."/>
            <person name="Sperling F.A.H."/>
            <person name="Levesque R.C."/>
            <person name="Cusson M."/>
        </authorList>
    </citation>
    <scope>NUCLEOTIDE SEQUENCE [LARGE SCALE GENOMIC DNA]</scope>
    <source>
        <strain evidence="1">Glfc:IPQL:Cfum</strain>
    </source>
</reference>
<comment type="caution">
    <text evidence="1">The sequence shown here is derived from an EMBL/GenBank/DDBJ whole genome shotgun (WGS) entry which is preliminary data.</text>
</comment>
<dbReference type="EMBL" id="CM046131">
    <property type="protein sequence ID" value="KAI8431169.1"/>
    <property type="molecule type" value="Genomic_DNA"/>
</dbReference>
<accession>A0ACC0K4A1</accession>
<keyword evidence="2" id="KW-1185">Reference proteome</keyword>
<name>A0ACC0K4A1_CHOFU</name>
<gene>
    <name evidence="1" type="ORF">MSG28_001208</name>
</gene>
<evidence type="ECO:0000313" key="2">
    <source>
        <dbReference type="Proteomes" id="UP001064048"/>
    </source>
</evidence>
<organism evidence="1 2">
    <name type="scientific">Choristoneura fumiferana</name>
    <name type="common">Spruce budworm moth</name>
    <name type="synonym">Archips fumiferana</name>
    <dbReference type="NCBI Taxonomy" id="7141"/>
    <lineage>
        <taxon>Eukaryota</taxon>
        <taxon>Metazoa</taxon>
        <taxon>Ecdysozoa</taxon>
        <taxon>Arthropoda</taxon>
        <taxon>Hexapoda</taxon>
        <taxon>Insecta</taxon>
        <taxon>Pterygota</taxon>
        <taxon>Neoptera</taxon>
        <taxon>Endopterygota</taxon>
        <taxon>Lepidoptera</taxon>
        <taxon>Glossata</taxon>
        <taxon>Ditrysia</taxon>
        <taxon>Tortricoidea</taxon>
        <taxon>Tortricidae</taxon>
        <taxon>Tortricinae</taxon>
        <taxon>Choristoneura</taxon>
    </lineage>
</organism>
<evidence type="ECO:0000313" key="1">
    <source>
        <dbReference type="EMBL" id="KAI8431169.1"/>
    </source>
</evidence>
<dbReference type="Proteomes" id="UP001064048">
    <property type="component" value="Chromosome Z"/>
</dbReference>
<sequence>MFSLLRLHAPSAGTSLQSEKALYRDIYNDPAFVRDNCDIFDVVPGKLGKSSHKKQSVLASILASEHSSERDRRCDLQPGSYLIMPTTFEPREEANFSLRIFSTKTLRMRPLDSSPQMIKAAVIKAPPGLELSSFAQYEAIFLQLADEHRTIDAFELQELLDACLPNDYIKSCASIDTCRQIVLSLDVSFLTRKKSPVKEVYGLWGRPRVNSGHPRADGGMKSGTGRISLANFKDLMCSLKHWQMVFKTHAREKMGVLLAERLRDALREVGFVVPDRAMTLLLLRYMRKDGMLRFGDFVSTVMHLHRAFNVFYNNSSTQSNYINLNLAEWLKCALTC</sequence>
<protein>
    <submittedName>
        <fullName evidence="1">Uncharacterized protein</fullName>
    </submittedName>
</protein>
<proteinExistence type="predicted"/>